<dbReference type="Proteomes" id="UP000304951">
    <property type="component" value="Unassembled WGS sequence"/>
</dbReference>
<sequence length="729" mass="82382">MVRTKQVGRKSIGGKAPRKRLKRVSRKTLTISDHTGNRIILLGERISSHSGLSAFPFQVYILSAAADLATDDEFPDKLRDYIQRNDACIRFNENCRWHLEIYTLPQASILDCINHHEKEKNHRKLLGRGPVMLNRKELLVIDNIHWVSKGLLSVEYTAQFLGRDGSERELENHVHHESGLDEGEELALPNLRQDLIVRRHKDADALVEEVLNFIWYDEGHEWVLGPLMERNIALGWETDPDLFRYNTLPNTPVAKNITRGYIRGEKRPREDYEDENQDEDEEDVEIFSKFDVEALATYGELCDPDTAVPKSILHAIRRSIPSEPEVLPSLDLPNINIHESVDSVGTRCFDCQHISHTSSPVHFSYNLYVLGKKTYSPDTLFALLNSKYLAPIPWMLHVYEVGNLPEALSHCSTEMATRDVSRRLPRSYARPPEQPLPHVFLYIDEHTSLETGPRIVTITDKNSTSQGIFLEVTFPGGWEDAAQMLFTYIVLCAETPGYASLTVSKSGIGLICAQHNCPEKSCTPPSIMASVSLTDGHPLSGPCRSSEQTHLTLTLALDDDATRAVSIHTQDTILTPNIYLWDTFLRIIDVETNTEVLMPPPQSYHGESRALSVEQLQALSFSFSTTSTARHQILTLRPGEKVVRTVIFKDSQLRERYQDVLVYGRSYKIEMKPEQTAAKWIWGDLEDDIGPLGSSPLPVLDCDNTAIFSFAGKSPTKECLSLPHCHLDE</sequence>
<accession>A0A4S8SK73</accession>
<proteinExistence type="predicted"/>
<name>A0A4S8SK73_AURPU</name>
<dbReference type="AlphaFoldDB" id="A0A4S8SK73"/>
<comment type="caution">
    <text evidence="1">The sequence shown here is derived from an EMBL/GenBank/DDBJ whole genome shotgun (WGS) entry which is preliminary data.</text>
</comment>
<dbReference type="EMBL" id="QZAF01000169">
    <property type="protein sequence ID" value="THV71041.1"/>
    <property type="molecule type" value="Genomic_DNA"/>
</dbReference>
<evidence type="ECO:0000313" key="1">
    <source>
        <dbReference type="EMBL" id="THV71041.1"/>
    </source>
</evidence>
<gene>
    <name evidence="1" type="ORF">D6D28_04720</name>
</gene>
<organism evidence="1 2">
    <name type="scientific">Aureobasidium pullulans</name>
    <name type="common">Black yeast</name>
    <name type="synonym">Pullularia pullulans</name>
    <dbReference type="NCBI Taxonomy" id="5580"/>
    <lineage>
        <taxon>Eukaryota</taxon>
        <taxon>Fungi</taxon>
        <taxon>Dikarya</taxon>
        <taxon>Ascomycota</taxon>
        <taxon>Pezizomycotina</taxon>
        <taxon>Dothideomycetes</taxon>
        <taxon>Dothideomycetidae</taxon>
        <taxon>Dothideales</taxon>
        <taxon>Saccotheciaceae</taxon>
        <taxon>Aureobasidium</taxon>
    </lineage>
</organism>
<reference evidence="1 2" key="1">
    <citation type="submission" date="2018-10" db="EMBL/GenBank/DDBJ databases">
        <title>Fifty Aureobasidium pullulans genomes reveal a recombining polyextremotolerant generalist.</title>
        <authorList>
            <person name="Gostincar C."/>
            <person name="Turk M."/>
            <person name="Zajc J."/>
            <person name="Gunde-Cimerman N."/>
        </authorList>
    </citation>
    <scope>NUCLEOTIDE SEQUENCE [LARGE SCALE GENOMIC DNA]</scope>
    <source>
        <strain evidence="1 2">EXF-11900</strain>
    </source>
</reference>
<evidence type="ECO:0000313" key="2">
    <source>
        <dbReference type="Proteomes" id="UP000304951"/>
    </source>
</evidence>
<protein>
    <submittedName>
        <fullName evidence="1">Uncharacterized protein</fullName>
    </submittedName>
</protein>